<dbReference type="PATRIC" id="fig|1434110.4.peg.4166"/>
<dbReference type="GO" id="GO:0016757">
    <property type="term" value="F:glycosyltransferase activity"/>
    <property type="evidence" value="ECO:0007669"/>
    <property type="project" value="InterPro"/>
</dbReference>
<gene>
    <name evidence="3" type="ORF">MSHOH_3237</name>
</gene>
<dbReference type="Gene3D" id="3.40.50.2000">
    <property type="entry name" value="Glycogen Phosphorylase B"/>
    <property type="match status" value="2"/>
</dbReference>
<dbReference type="Proteomes" id="UP000033101">
    <property type="component" value="Chromosome"/>
</dbReference>
<dbReference type="PANTHER" id="PTHR46401:SF8">
    <property type="entry name" value="BLL6006 PROTEIN"/>
    <property type="match status" value="1"/>
</dbReference>
<dbReference type="SUPFAM" id="SSF53756">
    <property type="entry name" value="UDP-Glycosyltransferase/glycogen phosphorylase"/>
    <property type="match status" value="1"/>
</dbReference>
<proteinExistence type="predicted"/>
<keyword evidence="3" id="KW-0808">Transferase</keyword>
<evidence type="ECO:0000256" key="1">
    <source>
        <dbReference type="SAM" id="Phobius"/>
    </source>
</evidence>
<dbReference type="STRING" id="1434110.MSHOH_3237"/>
<accession>A0A0E3WUR9</accession>
<dbReference type="OrthoDB" id="98058at2157"/>
<feature type="transmembrane region" description="Helical" evidence="1">
    <location>
        <begin position="76"/>
        <end position="95"/>
    </location>
</feature>
<dbReference type="Pfam" id="PF00534">
    <property type="entry name" value="Glycos_transf_1"/>
    <property type="match status" value="1"/>
</dbReference>
<keyword evidence="1" id="KW-1133">Transmembrane helix</keyword>
<dbReference type="AlphaFoldDB" id="A0A0E3WUR9"/>
<reference evidence="3 4" key="1">
    <citation type="submission" date="2014-07" db="EMBL/GenBank/DDBJ databases">
        <title>Methanogenic archaea and the global carbon cycle.</title>
        <authorList>
            <person name="Henriksen J.R."/>
            <person name="Luke J."/>
            <person name="Reinhart S."/>
            <person name="Benedict M.N."/>
            <person name="Youngblut N.D."/>
            <person name="Metcalf M.E."/>
            <person name="Whitaker R.J."/>
            <person name="Metcalf W.W."/>
        </authorList>
    </citation>
    <scope>NUCLEOTIDE SEQUENCE [LARGE SCALE GENOMIC DNA]</scope>
    <source>
        <strain evidence="3 4">HB-1</strain>
    </source>
</reference>
<protein>
    <submittedName>
        <fullName evidence="3">Glycosyl transferase, group 1</fullName>
    </submittedName>
</protein>
<keyword evidence="1" id="KW-0812">Transmembrane</keyword>
<dbReference type="EMBL" id="CP009516">
    <property type="protein sequence ID" value="AKB79720.1"/>
    <property type="molecule type" value="Genomic_DNA"/>
</dbReference>
<name>A0A0E3WUR9_9EURY</name>
<evidence type="ECO:0000313" key="3">
    <source>
        <dbReference type="EMBL" id="AKB79720.1"/>
    </source>
</evidence>
<evidence type="ECO:0000313" key="4">
    <source>
        <dbReference type="Proteomes" id="UP000033101"/>
    </source>
</evidence>
<dbReference type="RefSeq" id="WP_048141537.1">
    <property type="nucleotide sequence ID" value="NZ_CP009516.1"/>
</dbReference>
<dbReference type="KEGG" id="mhor:MSHOH_3237"/>
<sequence length="368" mass="42700">MRFGVLGSNNIYVRETTAEISNFFHVDAIILKKKEEKCNIDSEKKINLKFIDSKSLFSLLRLPFAIKKTSRRVDGFIVHYMNLYFALLIASRIIINKPIAYLCYGSDVHGSKIGNWFVKKALKNVDLIFVEVPSQKDYLHNFFGVPYDKLESSKIVFPVDPSFKRYDDSQKEIIRKKWNLDSKYVIFSPRTADGLYNHHILVKAVSFLEDDLKKDIQIVITGYTGAGNRDYLNRLIEIGKENNVCMVNLDKFLTPQEMAEIYNISSINVNIPKHDQLARSIMEGCLCGCIPLLNVEIPAYHDLFKNEENCVFVEPEPEAVATKIEWILKNGDKLEEHFFAENIKIFLRYQNTKQIYQYLTARIEKIVR</sequence>
<keyword evidence="4" id="KW-1185">Reference proteome</keyword>
<evidence type="ECO:0000259" key="2">
    <source>
        <dbReference type="Pfam" id="PF00534"/>
    </source>
</evidence>
<feature type="domain" description="Glycosyl transferase family 1" evidence="2">
    <location>
        <begin position="171"/>
        <end position="336"/>
    </location>
</feature>
<keyword evidence="1" id="KW-0472">Membrane</keyword>
<dbReference type="InterPro" id="IPR001296">
    <property type="entry name" value="Glyco_trans_1"/>
</dbReference>
<dbReference type="HOGENOM" id="CLU_741054_0_0_2"/>
<dbReference type="PANTHER" id="PTHR46401">
    <property type="entry name" value="GLYCOSYLTRANSFERASE WBBK-RELATED"/>
    <property type="match status" value="1"/>
</dbReference>
<organism evidence="3 4">
    <name type="scientific">Methanosarcina horonobensis HB-1 = JCM 15518</name>
    <dbReference type="NCBI Taxonomy" id="1434110"/>
    <lineage>
        <taxon>Archaea</taxon>
        <taxon>Methanobacteriati</taxon>
        <taxon>Methanobacteriota</taxon>
        <taxon>Stenosarchaea group</taxon>
        <taxon>Methanomicrobia</taxon>
        <taxon>Methanosarcinales</taxon>
        <taxon>Methanosarcinaceae</taxon>
        <taxon>Methanosarcina</taxon>
    </lineage>
</organism>
<dbReference type="GeneID" id="24832569"/>